<gene>
    <name evidence="2" type="ORF">A3Q56_03257</name>
</gene>
<comment type="caution">
    <text evidence="2">The sequence shown here is derived from an EMBL/GenBank/DDBJ whole genome shotgun (WGS) entry which is preliminary data.</text>
</comment>
<keyword evidence="1" id="KW-0175">Coiled coil</keyword>
<dbReference type="AlphaFoldDB" id="A0A177B4D4"/>
<evidence type="ECO:0000256" key="1">
    <source>
        <dbReference type="SAM" id="Coils"/>
    </source>
</evidence>
<dbReference type="EMBL" id="LWCA01000352">
    <property type="protein sequence ID" value="OAF69000.1"/>
    <property type="molecule type" value="Genomic_DNA"/>
</dbReference>
<name>A0A177B4D4_9BILA</name>
<feature type="coiled-coil region" evidence="1">
    <location>
        <begin position="85"/>
        <end position="112"/>
    </location>
</feature>
<keyword evidence="3" id="KW-1185">Reference proteome</keyword>
<dbReference type="Proteomes" id="UP000078046">
    <property type="component" value="Unassembled WGS sequence"/>
</dbReference>
<organism evidence="2 3">
    <name type="scientific">Intoshia linei</name>
    <dbReference type="NCBI Taxonomy" id="1819745"/>
    <lineage>
        <taxon>Eukaryota</taxon>
        <taxon>Metazoa</taxon>
        <taxon>Spiralia</taxon>
        <taxon>Lophotrochozoa</taxon>
        <taxon>Mesozoa</taxon>
        <taxon>Orthonectida</taxon>
        <taxon>Rhopaluridae</taxon>
        <taxon>Intoshia</taxon>
    </lineage>
</organism>
<reference evidence="2 3" key="1">
    <citation type="submission" date="2016-04" db="EMBL/GenBank/DDBJ databases">
        <title>The genome of Intoshia linei affirms orthonectids as highly simplified spiralians.</title>
        <authorList>
            <person name="Mikhailov K.V."/>
            <person name="Slusarev G.S."/>
            <person name="Nikitin M.A."/>
            <person name="Logacheva M.D."/>
            <person name="Penin A."/>
            <person name="Aleoshin V."/>
            <person name="Panchin Y.V."/>
        </authorList>
    </citation>
    <scope>NUCLEOTIDE SEQUENCE [LARGE SCALE GENOMIC DNA]</scope>
    <source>
        <strain evidence="2">Intl2013</strain>
        <tissue evidence="2">Whole animal</tissue>
    </source>
</reference>
<sequence>MFGEEHNSRCIVRVETSLKEQFDFIELALRRELDASRNKSRLSDGLNLKEKNIELSKAYSKIYNQEQQLALKRIDKMFPNTSSDLNEMQRKNDEAISKMQVLNMKIKNGENKKNININDSNKLKLNFNIEKCKHNLYKSVIEHESQICQKLENSLDGEKLPNWYDSTFNELPNLFNQLYYQINEWQNYIQKLHTTDPIMKSISVQTPKYQDTEMKKIAQIEKLNQELTNKNMEIYKLRENIMNMNKTFTNENIHNEVTKSKKNVKIQCKMEKSIHKKSIAVMTSFKKPDSEIADLSCQDSMKRYDDMKKIYKSLTPTEKIHFIKLQKEISDLKEMFQEDDVEKIKNINQTKNCINQLLGVIESNDSNSSCVSSNFQSKKKSTSTSQLKSTLKSLGSNKTKVKINKQLIETLDSMLRERNDDLVEIKSMMNNKLKNKYNKVSTNPKVFNQEKDKFDNLLDEFSSNLKTTDSKYIL</sequence>
<proteinExistence type="predicted"/>
<feature type="coiled-coil region" evidence="1">
    <location>
        <begin position="210"/>
        <end position="240"/>
    </location>
</feature>
<evidence type="ECO:0000313" key="3">
    <source>
        <dbReference type="Proteomes" id="UP000078046"/>
    </source>
</evidence>
<accession>A0A177B4D4</accession>
<protein>
    <submittedName>
        <fullName evidence="2">Uncharacterized protein</fullName>
    </submittedName>
</protein>
<evidence type="ECO:0000313" key="2">
    <source>
        <dbReference type="EMBL" id="OAF69000.1"/>
    </source>
</evidence>